<evidence type="ECO:0000256" key="14">
    <source>
        <dbReference type="ARBA" id="ARBA00031542"/>
    </source>
</evidence>
<dbReference type="AlphaFoldDB" id="Q1N358"/>
<dbReference type="GO" id="GO:0005886">
    <property type="term" value="C:plasma membrane"/>
    <property type="evidence" value="ECO:0007669"/>
    <property type="project" value="UniProtKB-SubCell"/>
</dbReference>
<keyword evidence="17" id="KW-1185">Reference proteome</keyword>
<dbReference type="GO" id="GO:0016042">
    <property type="term" value="P:lipid catabolic process"/>
    <property type="evidence" value="ECO:0007669"/>
    <property type="project" value="UniProtKB-KW"/>
</dbReference>
<evidence type="ECO:0000256" key="8">
    <source>
        <dbReference type="ARBA" id="ARBA00022963"/>
    </source>
</evidence>
<dbReference type="OrthoDB" id="7025807at2"/>
<protein>
    <recommendedName>
        <fullName evidence="4">Lipase chaperone</fullName>
    </recommendedName>
    <alternativeName>
        <fullName evidence="15">Lipase foldase</fullName>
    </alternativeName>
    <alternativeName>
        <fullName evidence="13">Lipase helper protein</fullName>
    </alternativeName>
    <alternativeName>
        <fullName evidence="14">Lipase modulator</fullName>
    </alternativeName>
</protein>
<evidence type="ECO:0000256" key="2">
    <source>
        <dbReference type="ARBA" id="ARBA00004383"/>
    </source>
</evidence>
<dbReference type="HOGENOM" id="CLU_064928_0_0_6"/>
<evidence type="ECO:0000256" key="13">
    <source>
        <dbReference type="ARBA" id="ARBA00030948"/>
    </source>
</evidence>
<evidence type="ECO:0000256" key="9">
    <source>
        <dbReference type="ARBA" id="ARBA00022989"/>
    </source>
</evidence>
<evidence type="ECO:0000256" key="3">
    <source>
        <dbReference type="ARBA" id="ARBA00010358"/>
    </source>
</evidence>
<dbReference type="STRING" id="207949.RED65_13652"/>
<proteinExistence type="inferred from homology"/>
<evidence type="ECO:0000256" key="7">
    <source>
        <dbReference type="ARBA" id="ARBA00022692"/>
    </source>
</evidence>
<keyword evidence="10" id="KW-0443">Lipid metabolism</keyword>
<dbReference type="RefSeq" id="WP_007018522.1">
    <property type="nucleotide sequence ID" value="NZ_CH724117.1"/>
</dbReference>
<dbReference type="EMBL" id="AAQH01000005">
    <property type="protein sequence ID" value="EAT12733.1"/>
    <property type="molecule type" value="Genomic_DNA"/>
</dbReference>
<comment type="caution">
    <text evidence="16">The sequence shown here is derived from an EMBL/GenBank/DDBJ whole genome shotgun (WGS) entry which is preliminary data.</text>
</comment>
<reference evidence="16 17" key="1">
    <citation type="submission" date="2006-03" db="EMBL/GenBank/DDBJ databases">
        <authorList>
            <person name="Pinhassi J."/>
            <person name="Pedros-Alio C."/>
            <person name="Ferriera S."/>
            <person name="Johnson J."/>
            <person name="Kravitz S."/>
            <person name="Halpern A."/>
            <person name="Remington K."/>
            <person name="Beeson K."/>
            <person name="Tran B."/>
            <person name="Rogers Y.-H."/>
            <person name="Friedman R."/>
            <person name="Venter J.C."/>
        </authorList>
    </citation>
    <scope>NUCLEOTIDE SEQUENCE [LARGE SCALE GENOMIC DNA]</scope>
    <source>
        <strain evidence="16 17">RED65</strain>
    </source>
</reference>
<keyword evidence="5" id="KW-1003">Cell membrane</keyword>
<evidence type="ECO:0000313" key="16">
    <source>
        <dbReference type="EMBL" id="EAT12733.1"/>
    </source>
</evidence>
<evidence type="ECO:0000256" key="4">
    <source>
        <dbReference type="ARBA" id="ARBA00019692"/>
    </source>
</evidence>
<evidence type="ECO:0000313" key="17">
    <source>
        <dbReference type="Proteomes" id="UP000004263"/>
    </source>
</evidence>
<keyword evidence="11" id="KW-0472">Membrane</keyword>
<dbReference type="GO" id="GO:0006457">
    <property type="term" value="P:protein folding"/>
    <property type="evidence" value="ECO:0007669"/>
    <property type="project" value="InterPro"/>
</dbReference>
<evidence type="ECO:0000256" key="10">
    <source>
        <dbReference type="ARBA" id="ARBA00023098"/>
    </source>
</evidence>
<dbReference type="Pfam" id="PF03280">
    <property type="entry name" value="Lipase_chap"/>
    <property type="match status" value="1"/>
</dbReference>
<organism evidence="16 17">
    <name type="scientific">Bermanella marisrubri</name>
    <dbReference type="NCBI Taxonomy" id="207949"/>
    <lineage>
        <taxon>Bacteria</taxon>
        <taxon>Pseudomonadati</taxon>
        <taxon>Pseudomonadota</taxon>
        <taxon>Gammaproteobacteria</taxon>
        <taxon>Oceanospirillales</taxon>
        <taxon>Oceanospirillaceae</taxon>
        <taxon>Bermanella</taxon>
    </lineage>
</organism>
<keyword evidence="9" id="KW-1133">Transmembrane helix</keyword>
<evidence type="ECO:0000256" key="1">
    <source>
        <dbReference type="ARBA" id="ARBA00003280"/>
    </source>
</evidence>
<keyword evidence="6" id="KW-0997">Cell inner membrane</keyword>
<keyword evidence="12" id="KW-0143">Chaperone</keyword>
<comment type="similarity">
    <text evidence="3">Belongs to the lipase chaperone family.</text>
</comment>
<keyword evidence="7" id="KW-0812">Transmembrane</keyword>
<dbReference type="Proteomes" id="UP000004263">
    <property type="component" value="Unassembled WGS sequence"/>
</dbReference>
<sequence length="342" mass="39709">MWKWLVFCAVVILSLLAIKQSVTVVELDDNNQKPLSDTLIQGKDVAKHILSSPKEVLSYEKKQSLSLKGTDTDGAYPVDEQGQLILSDRIRDRFEYFLSTLGELELAEIIQLIQADIRSQLQEPAQSQALQLLDNYISYKKALIALEQAAEAPAMYEIQDIEAMRQRLYDMQSVRRQYLSEEAVNAFFGFDESYDEYMLSRLQILNNTQLTQAQQQAQIESLKNSLPQEVRQLHKETQHISDVYKQTQEYRQSGKTEDEIFEYHQQEFGQEAAIRLQQVEEKRNQFIDEVNVYLSERSRILENQQLTASEKSSAIDDLKSQFDENEQVRLRAYELMADDKSQ</sequence>
<name>Q1N358_9GAMM</name>
<dbReference type="InterPro" id="IPR004961">
    <property type="entry name" value="Lipase_chaperone"/>
</dbReference>
<evidence type="ECO:0000256" key="15">
    <source>
        <dbReference type="ARBA" id="ARBA00033028"/>
    </source>
</evidence>
<gene>
    <name evidence="16" type="ORF">RED65_13652</name>
</gene>
<comment type="subcellular location">
    <subcellularLocation>
        <location evidence="2">Cell inner membrane</location>
        <topology evidence="2">Single-pass membrane protein</topology>
        <orientation evidence="2">Periplasmic side</orientation>
    </subcellularLocation>
</comment>
<keyword evidence="8" id="KW-0442">Lipid degradation</keyword>
<evidence type="ECO:0000256" key="12">
    <source>
        <dbReference type="ARBA" id="ARBA00023186"/>
    </source>
</evidence>
<dbReference type="GO" id="GO:0051082">
    <property type="term" value="F:unfolded protein binding"/>
    <property type="evidence" value="ECO:0007669"/>
    <property type="project" value="InterPro"/>
</dbReference>
<accession>Q1N358</accession>
<dbReference type="SUPFAM" id="SSF158855">
    <property type="entry name" value="Lipase chaperone-like"/>
    <property type="match status" value="1"/>
</dbReference>
<evidence type="ECO:0000256" key="6">
    <source>
        <dbReference type="ARBA" id="ARBA00022519"/>
    </source>
</evidence>
<evidence type="ECO:0000256" key="5">
    <source>
        <dbReference type="ARBA" id="ARBA00022475"/>
    </source>
</evidence>
<evidence type="ECO:0000256" key="11">
    <source>
        <dbReference type="ARBA" id="ARBA00023136"/>
    </source>
</evidence>
<comment type="function">
    <text evidence="1">May be involved in the folding of the extracellular lipase during its passage through the periplasm.</text>
</comment>